<evidence type="ECO:0000259" key="5">
    <source>
        <dbReference type="Pfam" id="PF17384"/>
    </source>
</evidence>
<proteinExistence type="inferred from homology"/>
<dbReference type="OrthoDB" id="9805006at2"/>
<evidence type="ECO:0000256" key="2">
    <source>
        <dbReference type="ARBA" id="ARBA00022517"/>
    </source>
</evidence>
<comment type="subcellular location">
    <subcellularLocation>
        <location evidence="3">Cytoplasm</location>
    </subcellularLocation>
</comment>
<evidence type="ECO:0000256" key="3">
    <source>
        <dbReference type="HAMAP-Rule" id="MF_01077"/>
    </source>
</evidence>
<dbReference type="Pfam" id="PF17384">
    <property type="entry name" value="DUF150_C"/>
    <property type="match status" value="1"/>
</dbReference>
<dbReference type="InterPro" id="IPR036847">
    <property type="entry name" value="RimP_C_sf"/>
</dbReference>
<dbReference type="PANTHER" id="PTHR33867">
    <property type="entry name" value="RIBOSOME MATURATION FACTOR RIMP"/>
    <property type="match status" value="1"/>
</dbReference>
<sequence length="162" mass="18637">MRMIQYSQRRKMARKDAIYELLKPQVTTLGYELYDVDFEKAGKKRILTVYIDRKEGISLEDCEKVSREISAFLDAADPIAETYTLQVSSPGLERKLTRLKHYRAVVGEMIDLKLFEAIDGQKQLCAVLRFVDDEKIVVQEGDAEPLTIPFKSIAKASLHFEF</sequence>
<keyword evidence="1 3" id="KW-0963">Cytoplasm</keyword>
<protein>
    <recommendedName>
        <fullName evidence="3">Ribosome maturation factor RimP</fullName>
    </recommendedName>
</protein>
<evidence type="ECO:0000256" key="1">
    <source>
        <dbReference type="ARBA" id="ARBA00022490"/>
    </source>
</evidence>
<dbReference type="InterPro" id="IPR035956">
    <property type="entry name" value="RimP_N_sf"/>
</dbReference>
<reference evidence="6 7" key="1">
    <citation type="submission" date="2010-12" db="EMBL/GenBank/DDBJ databases">
        <authorList>
            <person name="Muzny D."/>
            <person name="Qin X."/>
            <person name="Deng J."/>
            <person name="Jiang H."/>
            <person name="Liu Y."/>
            <person name="Qu J."/>
            <person name="Song X.-Z."/>
            <person name="Zhang L."/>
            <person name="Thornton R."/>
            <person name="Coyle M."/>
            <person name="Francisco L."/>
            <person name="Jackson L."/>
            <person name="Javaid M."/>
            <person name="Korchina V."/>
            <person name="Kovar C."/>
            <person name="Mata R."/>
            <person name="Mathew T."/>
            <person name="Ngo R."/>
            <person name="Nguyen L."/>
            <person name="Nguyen N."/>
            <person name="Okwuonu G."/>
            <person name="Ongeri F."/>
            <person name="Pham C."/>
            <person name="Simmons D."/>
            <person name="Wilczek-Boney K."/>
            <person name="Hale W."/>
            <person name="Jakkamsetti A."/>
            <person name="Pham P."/>
            <person name="Ruth R."/>
            <person name="San Lucas F."/>
            <person name="Warren J."/>
            <person name="Zhang J."/>
            <person name="Zhao Z."/>
            <person name="Zhou C."/>
            <person name="Zhu D."/>
            <person name="Lee S."/>
            <person name="Bess C."/>
            <person name="Blankenburg K."/>
            <person name="Forbes L."/>
            <person name="Fu Q."/>
            <person name="Gubbala S."/>
            <person name="Hirani K."/>
            <person name="Jayaseelan J.C."/>
            <person name="Lara F."/>
            <person name="Munidasa M."/>
            <person name="Palculict T."/>
            <person name="Patil S."/>
            <person name="Pu L.-L."/>
            <person name="Saada N."/>
            <person name="Tang L."/>
            <person name="Weissenberger G."/>
            <person name="Zhu Y."/>
            <person name="Hemphill L."/>
            <person name="Shang Y."/>
            <person name="Youmans B."/>
            <person name="Ayvaz T."/>
            <person name="Ross M."/>
            <person name="Santibanez J."/>
            <person name="Aqrawi P."/>
            <person name="Gross S."/>
            <person name="Joshi V."/>
            <person name="Fowler G."/>
            <person name="Nazareth L."/>
            <person name="Reid J."/>
            <person name="Worley K."/>
            <person name="Petrosino J."/>
            <person name="Highlander S."/>
            <person name="Gibbs R."/>
        </authorList>
    </citation>
    <scope>NUCLEOTIDE SEQUENCE [LARGE SCALE GENOMIC DNA]</scope>
    <source>
        <strain evidence="6 7">ATCC 23263</strain>
    </source>
</reference>
<name>E6MF53_9FIRM</name>
<keyword evidence="2 3" id="KW-0690">Ribosome biogenesis</keyword>
<dbReference type="FunFam" id="3.30.300.70:FF:000001">
    <property type="entry name" value="Ribosome maturation factor RimP"/>
    <property type="match status" value="1"/>
</dbReference>
<dbReference type="HOGENOM" id="CLU_070525_2_2_9"/>
<dbReference type="GO" id="GO:0000028">
    <property type="term" value="P:ribosomal small subunit assembly"/>
    <property type="evidence" value="ECO:0007669"/>
    <property type="project" value="TreeGrafter"/>
</dbReference>
<dbReference type="CDD" id="cd01734">
    <property type="entry name" value="YlxS_C"/>
    <property type="match status" value="1"/>
</dbReference>
<organism evidence="6 7">
    <name type="scientific">Pseudoramibacter alactolyticus ATCC 23263</name>
    <dbReference type="NCBI Taxonomy" id="887929"/>
    <lineage>
        <taxon>Bacteria</taxon>
        <taxon>Bacillati</taxon>
        <taxon>Bacillota</taxon>
        <taxon>Clostridia</taxon>
        <taxon>Eubacteriales</taxon>
        <taxon>Eubacteriaceae</taxon>
        <taxon>Pseudoramibacter</taxon>
    </lineage>
</organism>
<dbReference type="Pfam" id="PF02576">
    <property type="entry name" value="RimP_N"/>
    <property type="match status" value="1"/>
</dbReference>
<accession>E6MF53</accession>
<evidence type="ECO:0000313" key="6">
    <source>
        <dbReference type="EMBL" id="EFV02213.1"/>
    </source>
</evidence>
<evidence type="ECO:0000313" key="7">
    <source>
        <dbReference type="Proteomes" id="UP000004754"/>
    </source>
</evidence>
<dbReference type="AlphaFoldDB" id="E6MF53"/>
<dbReference type="STRING" id="887929.HMP0721_0636"/>
<dbReference type="Proteomes" id="UP000004754">
    <property type="component" value="Unassembled WGS sequence"/>
</dbReference>
<dbReference type="PANTHER" id="PTHR33867:SF1">
    <property type="entry name" value="RIBOSOME MATURATION FACTOR RIMP"/>
    <property type="match status" value="1"/>
</dbReference>
<comment type="similarity">
    <text evidence="3">Belongs to the RimP family.</text>
</comment>
<feature type="domain" description="Ribosome maturation factor RimP N-terminal" evidence="4">
    <location>
        <begin position="21"/>
        <end position="93"/>
    </location>
</feature>
<dbReference type="InterPro" id="IPR003728">
    <property type="entry name" value="Ribosome_maturation_RimP"/>
</dbReference>
<comment type="function">
    <text evidence="3">Required for maturation of 30S ribosomal subunits.</text>
</comment>
<dbReference type="GO" id="GO:0006412">
    <property type="term" value="P:translation"/>
    <property type="evidence" value="ECO:0007669"/>
    <property type="project" value="TreeGrafter"/>
</dbReference>
<feature type="domain" description="Ribosome maturation factor RimP C-terminal" evidence="5">
    <location>
        <begin position="96"/>
        <end position="162"/>
    </location>
</feature>
<dbReference type="SUPFAM" id="SSF74942">
    <property type="entry name" value="YhbC-like, C-terminal domain"/>
    <property type="match status" value="1"/>
</dbReference>
<keyword evidence="7" id="KW-1185">Reference proteome</keyword>
<dbReference type="EMBL" id="AEQN01000011">
    <property type="protein sequence ID" value="EFV02213.1"/>
    <property type="molecule type" value="Genomic_DNA"/>
</dbReference>
<dbReference type="Gene3D" id="2.30.30.180">
    <property type="entry name" value="Ribosome maturation factor RimP, C-terminal domain"/>
    <property type="match status" value="1"/>
</dbReference>
<evidence type="ECO:0000259" key="4">
    <source>
        <dbReference type="Pfam" id="PF02576"/>
    </source>
</evidence>
<dbReference type="Gene3D" id="3.30.300.70">
    <property type="entry name" value="RimP-like superfamily, N-terminal"/>
    <property type="match status" value="1"/>
</dbReference>
<comment type="caution">
    <text evidence="6">The sequence shown here is derived from an EMBL/GenBank/DDBJ whole genome shotgun (WGS) entry which is preliminary data.</text>
</comment>
<dbReference type="HAMAP" id="MF_01077">
    <property type="entry name" value="RimP"/>
    <property type="match status" value="1"/>
</dbReference>
<dbReference type="SUPFAM" id="SSF75420">
    <property type="entry name" value="YhbC-like, N-terminal domain"/>
    <property type="match status" value="1"/>
</dbReference>
<dbReference type="eggNOG" id="COG0779">
    <property type="taxonomic scope" value="Bacteria"/>
</dbReference>
<dbReference type="InterPro" id="IPR028998">
    <property type="entry name" value="RimP_C"/>
</dbReference>
<dbReference type="InterPro" id="IPR028989">
    <property type="entry name" value="RimP_N"/>
</dbReference>
<gene>
    <name evidence="3" type="primary">rimP</name>
    <name evidence="6" type="ORF">HMP0721_0636</name>
</gene>
<dbReference type="GO" id="GO:0005829">
    <property type="term" value="C:cytosol"/>
    <property type="evidence" value="ECO:0007669"/>
    <property type="project" value="TreeGrafter"/>
</dbReference>